<reference evidence="6" key="1">
    <citation type="submission" date="2022-03" db="EMBL/GenBank/DDBJ databases">
        <title>A functionally conserved STORR gene fusion in Papaver species that diverged 16.8 million years ago.</title>
        <authorList>
            <person name="Catania T."/>
        </authorList>
    </citation>
    <scope>NUCLEOTIDE SEQUENCE</scope>
    <source>
        <strain evidence="6">S-191538</strain>
    </source>
</reference>
<comment type="caution">
    <text evidence="6">The sequence shown here is derived from an EMBL/GenBank/DDBJ whole genome shotgun (WGS) entry which is preliminary data.</text>
</comment>
<evidence type="ECO:0000313" key="6">
    <source>
        <dbReference type="EMBL" id="MCL7050020.1"/>
    </source>
</evidence>
<evidence type="ECO:0000256" key="3">
    <source>
        <dbReference type="ARBA" id="ARBA00022771"/>
    </source>
</evidence>
<dbReference type="PANTHER" id="PTHR47841">
    <property type="entry name" value="DIACYLGLYCEROL KINASE THETA-LIKE-RELATED"/>
    <property type="match status" value="1"/>
</dbReference>
<evidence type="ECO:0000256" key="1">
    <source>
        <dbReference type="ARBA" id="ARBA00022723"/>
    </source>
</evidence>
<dbReference type="InterPro" id="IPR043145">
    <property type="entry name" value="Znf_ZZ_sf"/>
</dbReference>
<dbReference type="AlphaFoldDB" id="A0AA41VZC8"/>
<keyword evidence="3" id="KW-0863">Zinc-finger</keyword>
<dbReference type="GO" id="GO:0008270">
    <property type="term" value="F:zinc ion binding"/>
    <property type="evidence" value="ECO:0007669"/>
    <property type="project" value="UniProtKB-KW"/>
</dbReference>
<proteinExistence type="predicted"/>
<organism evidence="6 7">
    <name type="scientific">Papaver nudicaule</name>
    <name type="common">Iceland poppy</name>
    <dbReference type="NCBI Taxonomy" id="74823"/>
    <lineage>
        <taxon>Eukaryota</taxon>
        <taxon>Viridiplantae</taxon>
        <taxon>Streptophyta</taxon>
        <taxon>Embryophyta</taxon>
        <taxon>Tracheophyta</taxon>
        <taxon>Spermatophyta</taxon>
        <taxon>Magnoliopsida</taxon>
        <taxon>Ranunculales</taxon>
        <taxon>Papaveraceae</taxon>
        <taxon>Papaveroideae</taxon>
        <taxon>Papaver</taxon>
    </lineage>
</organism>
<feature type="domain" description="DC1" evidence="5">
    <location>
        <begin position="20"/>
        <end position="65"/>
    </location>
</feature>
<dbReference type="InterPro" id="IPR046349">
    <property type="entry name" value="C1-like_sf"/>
</dbReference>
<dbReference type="Gene3D" id="3.30.60.90">
    <property type="match status" value="1"/>
</dbReference>
<dbReference type="InterPro" id="IPR004146">
    <property type="entry name" value="DC1"/>
</dbReference>
<protein>
    <recommendedName>
        <fullName evidence="5">DC1 domain-containing protein</fullName>
    </recommendedName>
</protein>
<evidence type="ECO:0000256" key="2">
    <source>
        <dbReference type="ARBA" id="ARBA00022737"/>
    </source>
</evidence>
<keyword evidence="7" id="KW-1185">Reference proteome</keyword>
<sequence>MAPRNNKTSLPGGGETLRHFTHPHVLVKGDHTVYTTFSCDGCSMGGSGIRYQCRQCDFDLHEDCATCPEYLSSNFHPDHQLVRIWEGLQEDYGLSRPCNICNDQVKGLFYKCSYGAAEKSYYNDGGDHYFFIHPTCSKLPSQVILKLQPVSVIPDAPCAICKNLVSSSPWSYRSDPPYGLNVHPQCVTLPCEDNHQVGSGTGCSAQQQQVEAAAAAAEELAAAMACAKITARANKFALSLI</sequence>
<accession>A0AA41VZC8</accession>
<keyword evidence="1" id="KW-0479">Metal-binding</keyword>
<dbReference type="Proteomes" id="UP001177140">
    <property type="component" value="Unassembled WGS sequence"/>
</dbReference>
<name>A0AA41VZC8_PAPNU</name>
<evidence type="ECO:0000259" key="5">
    <source>
        <dbReference type="Pfam" id="PF03107"/>
    </source>
</evidence>
<keyword evidence="2" id="KW-0677">Repeat</keyword>
<dbReference type="PANTHER" id="PTHR47841:SF7">
    <property type="entry name" value="CYSTEINE_HISTIDINE-RICH C1 DOMAIN PROTEIN"/>
    <property type="match status" value="1"/>
</dbReference>
<evidence type="ECO:0000256" key="4">
    <source>
        <dbReference type="ARBA" id="ARBA00022833"/>
    </source>
</evidence>
<evidence type="ECO:0000313" key="7">
    <source>
        <dbReference type="Proteomes" id="UP001177140"/>
    </source>
</evidence>
<gene>
    <name evidence="6" type="ORF">MKW94_002926</name>
</gene>
<dbReference type="EMBL" id="JAJJMA010322700">
    <property type="protein sequence ID" value="MCL7050020.1"/>
    <property type="molecule type" value="Genomic_DNA"/>
</dbReference>
<keyword evidence="4" id="KW-0862">Zinc</keyword>
<dbReference type="SUPFAM" id="SSF57889">
    <property type="entry name" value="Cysteine-rich domain"/>
    <property type="match status" value="1"/>
</dbReference>
<dbReference type="Pfam" id="PF03107">
    <property type="entry name" value="C1_2"/>
    <property type="match status" value="1"/>
</dbReference>